<dbReference type="EMBL" id="JACIIX010000002">
    <property type="protein sequence ID" value="MBB6209435.1"/>
    <property type="molecule type" value="Genomic_DNA"/>
</dbReference>
<protein>
    <recommendedName>
        <fullName evidence="3">DUF2867 domain-containing protein</fullName>
    </recommendedName>
</protein>
<name>A0A7W9ZDV3_NOVIT</name>
<evidence type="ECO:0008006" key="3">
    <source>
        <dbReference type="Google" id="ProtNLM"/>
    </source>
</evidence>
<dbReference type="RefSeq" id="WP_184261715.1">
    <property type="nucleotide sequence ID" value="NZ_JACIIX010000002.1"/>
</dbReference>
<keyword evidence="2" id="KW-1185">Reference proteome</keyword>
<evidence type="ECO:0000313" key="1">
    <source>
        <dbReference type="EMBL" id="MBB6209435.1"/>
    </source>
</evidence>
<sequence>MAVEKRPVPAGLLIEALMPRWNFRDSYRRGLTDPGRGLPPVLLAQRIFSRTPGWVERLMDLRNAVVRRLGLKDVGRLGQPQPEREAVALGERLGPFTVYAQSETEVVFGEKDRHLDVFISVSRRSEGAETVVYVTTSVVIHNVLGRLYMLLVGPAHRVIAPAVLRAARL</sequence>
<accession>A0A7W9ZDV3</accession>
<dbReference type="AlphaFoldDB" id="A0A7W9ZDV3"/>
<dbReference type="Proteomes" id="UP000544872">
    <property type="component" value="Unassembled WGS sequence"/>
</dbReference>
<gene>
    <name evidence="1" type="ORF">FHS48_000837</name>
</gene>
<evidence type="ECO:0000313" key="2">
    <source>
        <dbReference type="Proteomes" id="UP000544872"/>
    </source>
</evidence>
<dbReference type="InterPro" id="IPR021295">
    <property type="entry name" value="DUF2867"/>
</dbReference>
<proteinExistence type="predicted"/>
<comment type="caution">
    <text evidence="1">The sequence shown here is derived from an EMBL/GenBank/DDBJ whole genome shotgun (WGS) entry which is preliminary data.</text>
</comment>
<organism evidence="1 2">
    <name type="scientific">Novispirillum itersonii</name>
    <name type="common">Aquaspirillum itersonii</name>
    <dbReference type="NCBI Taxonomy" id="189"/>
    <lineage>
        <taxon>Bacteria</taxon>
        <taxon>Pseudomonadati</taxon>
        <taxon>Pseudomonadota</taxon>
        <taxon>Alphaproteobacteria</taxon>
        <taxon>Rhodospirillales</taxon>
        <taxon>Novispirillaceae</taxon>
        <taxon>Novispirillum</taxon>
    </lineage>
</organism>
<dbReference type="Pfam" id="PF11066">
    <property type="entry name" value="DUF2867"/>
    <property type="match status" value="1"/>
</dbReference>
<reference evidence="1 2" key="1">
    <citation type="submission" date="2020-08" db="EMBL/GenBank/DDBJ databases">
        <title>Genomic Encyclopedia of Type Strains, Phase IV (KMG-IV): sequencing the most valuable type-strain genomes for metagenomic binning, comparative biology and taxonomic classification.</title>
        <authorList>
            <person name="Goeker M."/>
        </authorList>
    </citation>
    <scope>NUCLEOTIDE SEQUENCE [LARGE SCALE GENOMIC DNA]</scope>
    <source>
        <strain evidence="1 2">DSM 11590</strain>
    </source>
</reference>